<dbReference type="AlphaFoldDB" id="C6VXL5"/>
<dbReference type="Pfam" id="PF12904">
    <property type="entry name" value="Collagen_bind_2"/>
    <property type="match status" value="1"/>
</dbReference>
<evidence type="ECO:0000259" key="3">
    <source>
        <dbReference type="Pfam" id="PF13204"/>
    </source>
</evidence>
<evidence type="ECO:0000313" key="4">
    <source>
        <dbReference type="EMBL" id="ACT93358.1"/>
    </source>
</evidence>
<dbReference type="HOGENOM" id="CLU_023504_0_0_10"/>
<accession>C6VXL5</accession>
<keyword evidence="5" id="KW-1185">Reference proteome</keyword>
<dbReference type="Proteomes" id="UP000002011">
    <property type="component" value="Chromosome"/>
</dbReference>
<dbReference type="EMBL" id="CP001619">
    <property type="protein sequence ID" value="ACT93358.1"/>
    <property type="molecule type" value="Genomic_DNA"/>
</dbReference>
<feature type="domain" description="Apiosidase-like catalytic" evidence="3">
    <location>
        <begin position="53"/>
        <end position="410"/>
    </location>
</feature>
<gene>
    <name evidence="4" type="ordered locus">Dfer_2135</name>
</gene>
<dbReference type="STRING" id="471854.Dfer_2135"/>
<evidence type="ECO:0000256" key="1">
    <source>
        <dbReference type="SAM" id="MobiDB-lite"/>
    </source>
</evidence>
<dbReference type="Pfam" id="PF13204">
    <property type="entry name" value="Apiosidase"/>
    <property type="match status" value="1"/>
</dbReference>
<organism evidence="4 5">
    <name type="scientific">Dyadobacter fermentans (strain ATCC 700827 / DSM 18053 / CIP 107007 / KCTC 52180 / NS114)</name>
    <dbReference type="NCBI Taxonomy" id="471854"/>
    <lineage>
        <taxon>Bacteria</taxon>
        <taxon>Pseudomonadati</taxon>
        <taxon>Bacteroidota</taxon>
        <taxon>Cytophagia</taxon>
        <taxon>Cytophagales</taxon>
        <taxon>Spirosomataceae</taxon>
        <taxon>Dyadobacter</taxon>
    </lineage>
</organism>
<dbReference type="SUPFAM" id="SSF51445">
    <property type="entry name" value="(Trans)glycosidases"/>
    <property type="match status" value="1"/>
</dbReference>
<sequence length="503" mass="56990">MLDINSLQSVYVQSKALLMVSKRMNLKLIMLLCAGFIAGTKPVYSQSQTLKVSENRRFFTDQNGKPFFWLADTGWLLFTRLTREDAARYLADRQQKGFNVVQVMVVQALRSVNVYGDSALTNRDLGSPKVTEGAAFDNAAEYDYWDHVDYIVDLAAEKGIKIGMVPIWGNAVKNGKTSAAQAKADAQFLARRYRNRPNIVWLNGGDIQGDVVPEVWEAIGSTLRAEDPNHLITFHPFGRMQSSKWFHDRDWLDFNMFQSGHRTYAQDNEAKDLRYGEDNWRYVEADYAREPVKPVLDGEPSYENIWHGLHDKTLPVWTAADVRRYAYWSVFAGACGFTYGNNAVMQMRHSRRPESTSGAQSNVQASASNQNAVPAAGSAKLPSWEEAINDPGAGQMAHLKNLMRSKPYFERVPDQSLIAENGERYDRLIATRGKDYAFIYTWTGREMRINMGKIQGKVLNASWFDPRTGETKILGKIQNKGIRTFNPPGEVRNGNDWVLVLEK</sequence>
<feature type="region of interest" description="Disordered" evidence="1">
    <location>
        <begin position="350"/>
        <end position="375"/>
    </location>
</feature>
<evidence type="ECO:0000313" key="5">
    <source>
        <dbReference type="Proteomes" id="UP000002011"/>
    </source>
</evidence>
<dbReference type="Gene3D" id="3.20.20.80">
    <property type="entry name" value="Glycosidases"/>
    <property type="match status" value="1"/>
</dbReference>
<dbReference type="eggNOG" id="COG2730">
    <property type="taxonomic scope" value="Bacteria"/>
</dbReference>
<dbReference type="InterPro" id="IPR024749">
    <property type="entry name" value="Collagen-bd_put"/>
</dbReference>
<dbReference type="InterPro" id="IPR025277">
    <property type="entry name" value="Apiosidase-like_cat_dom"/>
</dbReference>
<feature type="compositionally biased region" description="Polar residues" evidence="1">
    <location>
        <begin position="355"/>
        <end position="372"/>
    </location>
</feature>
<name>C6VXL5_DYAFD</name>
<evidence type="ECO:0008006" key="6">
    <source>
        <dbReference type="Google" id="ProtNLM"/>
    </source>
</evidence>
<dbReference type="KEGG" id="dfe:Dfer_2135"/>
<feature type="domain" description="Putative collagen-binding" evidence="2">
    <location>
        <begin position="412"/>
        <end position="502"/>
    </location>
</feature>
<evidence type="ECO:0000259" key="2">
    <source>
        <dbReference type="Pfam" id="PF12904"/>
    </source>
</evidence>
<dbReference type="InterPro" id="IPR017853">
    <property type="entry name" value="GH"/>
</dbReference>
<dbReference type="PANTHER" id="PTHR37836">
    <property type="entry name" value="LMO1036 PROTEIN"/>
    <property type="match status" value="1"/>
</dbReference>
<protein>
    <recommendedName>
        <fullName evidence="6">DUF4038 domain-containing protein</fullName>
    </recommendedName>
</protein>
<dbReference type="PANTHER" id="PTHR37836:SF3">
    <property type="entry name" value="ENDOGLUCANASE"/>
    <property type="match status" value="1"/>
</dbReference>
<reference evidence="4 5" key="1">
    <citation type="journal article" date="2009" name="Stand. Genomic Sci.">
        <title>Complete genome sequence of Dyadobacter fermentans type strain (NS114).</title>
        <authorList>
            <person name="Lang E."/>
            <person name="Lapidus A."/>
            <person name="Chertkov O."/>
            <person name="Brettin T."/>
            <person name="Detter J.C."/>
            <person name="Han C."/>
            <person name="Copeland A."/>
            <person name="Glavina Del Rio T."/>
            <person name="Nolan M."/>
            <person name="Chen F."/>
            <person name="Lucas S."/>
            <person name="Tice H."/>
            <person name="Cheng J.F."/>
            <person name="Land M."/>
            <person name="Hauser L."/>
            <person name="Chang Y.J."/>
            <person name="Jeffries C.D."/>
            <person name="Kopitz M."/>
            <person name="Bruce D."/>
            <person name="Goodwin L."/>
            <person name="Pitluck S."/>
            <person name="Ovchinnikova G."/>
            <person name="Pati A."/>
            <person name="Ivanova N."/>
            <person name="Mavrommatis K."/>
            <person name="Chen A."/>
            <person name="Palaniappan K."/>
            <person name="Chain P."/>
            <person name="Bristow J."/>
            <person name="Eisen J.A."/>
            <person name="Markowitz V."/>
            <person name="Hugenholtz P."/>
            <person name="Goker M."/>
            <person name="Rohde M."/>
            <person name="Kyrpides N.C."/>
            <person name="Klenk H.P."/>
        </authorList>
    </citation>
    <scope>NUCLEOTIDE SEQUENCE [LARGE SCALE GENOMIC DNA]</scope>
    <source>
        <strain evidence="5">ATCC 700827 / DSM 18053 / CIP 107007 / KCTC 52180 / NS114</strain>
    </source>
</reference>
<proteinExistence type="predicted"/>